<dbReference type="OrthoDB" id="9815501at2"/>
<keyword evidence="2" id="KW-1185">Reference proteome</keyword>
<reference evidence="1 2" key="1">
    <citation type="submission" date="2018-08" db="EMBL/GenBank/DDBJ databases">
        <title>Complete genome sequencing of Blastochloris tepida GI.</title>
        <authorList>
            <person name="Tsukatani Y."/>
            <person name="Mori H."/>
        </authorList>
    </citation>
    <scope>NUCLEOTIDE SEQUENCE [LARGE SCALE GENOMIC DNA]</scope>
    <source>
        <strain evidence="1 2">GI</strain>
    </source>
</reference>
<sequence>MRSSKPITVTLGAQQSSLDRRLASGAYSSASEVLRAGLRALDREEAALDEILREKVRASLADPRPSLPAEDVFAGLRQRHAARLKAGDRDA</sequence>
<dbReference type="InterPro" id="IPR038296">
    <property type="entry name" value="ParD_sf"/>
</dbReference>
<proteinExistence type="predicted"/>
<accession>A0A348FWU5</accession>
<organism evidence="1 2">
    <name type="scientific">Blastochloris tepida</name>
    <dbReference type="NCBI Taxonomy" id="2233851"/>
    <lineage>
        <taxon>Bacteria</taxon>
        <taxon>Pseudomonadati</taxon>
        <taxon>Pseudomonadota</taxon>
        <taxon>Alphaproteobacteria</taxon>
        <taxon>Hyphomicrobiales</taxon>
        <taxon>Blastochloridaceae</taxon>
        <taxon>Blastochloris</taxon>
    </lineage>
</organism>
<gene>
    <name evidence="1" type="ORF">BLTE_04630</name>
</gene>
<dbReference type="InterPro" id="IPR022789">
    <property type="entry name" value="ParD"/>
</dbReference>
<dbReference type="Pfam" id="PF03693">
    <property type="entry name" value="ParD_antitoxin"/>
    <property type="match status" value="1"/>
</dbReference>
<evidence type="ECO:0000313" key="2">
    <source>
        <dbReference type="Proteomes" id="UP000266934"/>
    </source>
</evidence>
<dbReference type="AlphaFoldDB" id="A0A348FWU5"/>
<dbReference type="NCBIfam" id="TIGR02606">
    <property type="entry name" value="antidote_CC2985"/>
    <property type="match status" value="1"/>
</dbReference>
<dbReference type="RefSeq" id="WP_126397265.1">
    <property type="nucleotide sequence ID" value="NZ_AP018907.1"/>
</dbReference>
<evidence type="ECO:0000313" key="1">
    <source>
        <dbReference type="EMBL" id="BBF91778.1"/>
    </source>
</evidence>
<protein>
    <submittedName>
        <fullName evidence="1">Addiction module antidote protein</fullName>
    </submittedName>
</protein>
<dbReference type="Proteomes" id="UP000266934">
    <property type="component" value="Chromosome"/>
</dbReference>
<dbReference type="Gene3D" id="6.10.10.120">
    <property type="entry name" value="Antitoxin ParD1-like"/>
    <property type="match status" value="1"/>
</dbReference>
<dbReference type="KEGG" id="blag:BLTE_04630"/>
<name>A0A348FWU5_9HYPH</name>
<dbReference type="EMBL" id="AP018907">
    <property type="protein sequence ID" value="BBF91778.1"/>
    <property type="molecule type" value="Genomic_DNA"/>
</dbReference>